<dbReference type="Pfam" id="PF05209">
    <property type="entry name" value="MinC_N"/>
    <property type="match status" value="1"/>
</dbReference>
<dbReference type="InterPro" id="IPR007874">
    <property type="entry name" value="MinC_N"/>
</dbReference>
<dbReference type="HAMAP" id="MF_00267">
    <property type="entry name" value="MinC"/>
    <property type="match status" value="1"/>
</dbReference>
<dbReference type="PANTHER" id="PTHR34108">
    <property type="entry name" value="SEPTUM SITE-DETERMINING PROTEIN MINC"/>
    <property type="match status" value="1"/>
</dbReference>
<keyword evidence="2 6" id="KW-0132">Cell division</keyword>
<feature type="domain" description="Septum formation inhibitor MinC C-terminal" evidence="8">
    <location>
        <begin position="131"/>
        <end position="229"/>
    </location>
</feature>
<evidence type="ECO:0000256" key="3">
    <source>
        <dbReference type="ARBA" id="ARBA00023210"/>
    </source>
</evidence>
<protein>
    <recommendedName>
        <fullName evidence="6">Probable septum site-determining protein MinC</fullName>
    </recommendedName>
</protein>
<sequence>MSGQEIEFKGTNFTLSVVYLGKNDLTSLNNKLMEKVAQAPQFFNCAPIVVNISEVDSDFDFDQLKEIVEAQDFVLVGVTGCKTAEQKTAARAAGLAVMTSGSQQATAKPSEPTEEKAPTPPAAPSIVPSKIVRGQIRSGQQIYAQNTDLVVIGSVGNGAEVIADGNIHIYGALRGRAIAGASGRKDSKIFCQNLQAELISIAGVYMLHEQIGEHADSPQCIQIEDQQIVFGNLS</sequence>
<comment type="subunit">
    <text evidence="6">Interacts with MinD and FtsZ.</text>
</comment>
<gene>
    <name evidence="6 10" type="primary">minC</name>
    <name evidence="10" type="ORF">SNR37_001857</name>
</gene>
<evidence type="ECO:0000313" key="10">
    <source>
        <dbReference type="EMBL" id="MEE1672528.1"/>
    </source>
</evidence>
<evidence type="ECO:0000256" key="4">
    <source>
        <dbReference type="ARBA" id="ARBA00023306"/>
    </source>
</evidence>
<reference evidence="10 11" key="2">
    <citation type="submission" date="2023-12" db="EMBL/GenBank/DDBJ databases">
        <authorList>
            <consortium name="Cladostephus spongiosus"/>
            <person name="Lorente B."/>
            <person name="Cabral C."/>
            <person name="Frias J."/>
            <person name="Faria J."/>
            <person name="Toubarro D."/>
        </authorList>
    </citation>
    <scope>NUCLEOTIDE SEQUENCE [LARGE SCALE GENOMIC DNA]</scope>
    <source>
        <strain evidence="10 11">ZMCS4</strain>
    </source>
</reference>
<evidence type="ECO:0000256" key="7">
    <source>
        <dbReference type="SAM" id="MobiDB-lite"/>
    </source>
</evidence>
<dbReference type="RefSeq" id="WP_329773926.1">
    <property type="nucleotide sequence ID" value="NZ_JAYDYW010000002.1"/>
</dbReference>
<dbReference type="InterPro" id="IPR013033">
    <property type="entry name" value="MinC"/>
</dbReference>
<evidence type="ECO:0000313" key="11">
    <source>
        <dbReference type="Proteomes" id="UP001310248"/>
    </source>
</evidence>
<evidence type="ECO:0000256" key="6">
    <source>
        <dbReference type="HAMAP-Rule" id="MF_00267"/>
    </source>
</evidence>
<comment type="caution">
    <text evidence="10">The sequence shown here is derived from an EMBL/GenBank/DDBJ whole genome shotgun (WGS) entry which is preliminary data.</text>
</comment>
<evidence type="ECO:0000256" key="2">
    <source>
        <dbReference type="ARBA" id="ARBA00022618"/>
    </source>
</evidence>
<dbReference type="NCBIfam" id="TIGR01222">
    <property type="entry name" value="minC"/>
    <property type="match status" value="1"/>
</dbReference>
<dbReference type="InterPro" id="IPR016098">
    <property type="entry name" value="CAP/MinC_C"/>
</dbReference>
<name>A0ABU7FZB7_9ALTE</name>
<dbReference type="Gene3D" id="3.30.70.260">
    <property type="match status" value="1"/>
</dbReference>
<proteinExistence type="inferred from homology"/>
<dbReference type="PANTHER" id="PTHR34108:SF1">
    <property type="entry name" value="SEPTUM SITE-DETERMINING PROTEIN MINC"/>
    <property type="match status" value="1"/>
</dbReference>
<dbReference type="InterPro" id="IPR005526">
    <property type="entry name" value="Septum_form_inhib_MinC_C"/>
</dbReference>
<evidence type="ECO:0000259" key="8">
    <source>
        <dbReference type="Pfam" id="PF03775"/>
    </source>
</evidence>
<dbReference type="EMBL" id="JAYDYW010000002">
    <property type="protein sequence ID" value="MEE1672528.1"/>
    <property type="molecule type" value="Genomic_DNA"/>
</dbReference>
<evidence type="ECO:0000256" key="1">
    <source>
        <dbReference type="ARBA" id="ARBA00006291"/>
    </source>
</evidence>
<dbReference type="InterPro" id="IPR036145">
    <property type="entry name" value="MinC_C_sf"/>
</dbReference>
<reference evidence="11" key="1">
    <citation type="submission" date="2023-07" db="EMBL/GenBank/DDBJ databases">
        <title>Draft genome sequence of Agarivorans aestuarii strain ZMCS4, a CAZymes producing bacteria isolated from the marine brown algae Clodostephus spongiosus.</title>
        <authorList>
            <person name="Lorente B."/>
            <person name="Cabral C."/>
            <person name="Frias J."/>
            <person name="Faria J."/>
            <person name="Toubarro D."/>
        </authorList>
    </citation>
    <scope>NUCLEOTIDE SEQUENCE [LARGE SCALE GENOMIC DNA]</scope>
    <source>
        <strain evidence="11">ZMCS4</strain>
    </source>
</reference>
<comment type="similarity">
    <text evidence="1 6">Belongs to the MinC family.</text>
</comment>
<feature type="region of interest" description="Disordered" evidence="7">
    <location>
        <begin position="101"/>
        <end position="126"/>
    </location>
</feature>
<dbReference type="SUPFAM" id="SSF63848">
    <property type="entry name" value="Cell-division inhibitor MinC, C-terminal domain"/>
    <property type="match status" value="1"/>
</dbReference>
<keyword evidence="3 6" id="KW-0717">Septation</keyword>
<dbReference type="Gene3D" id="2.160.20.70">
    <property type="match status" value="1"/>
</dbReference>
<dbReference type="Proteomes" id="UP001310248">
    <property type="component" value="Unassembled WGS sequence"/>
</dbReference>
<evidence type="ECO:0000259" key="9">
    <source>
        <dbReference type="Pfam" id="PF05209"/>
    </source>
</evidence>
<keyword evidence="11" id="KW-1185">Reference proteome</keyword>
<keyword evidence="4 6" id="KW-0131">Cell cycle</keyword>
<comment type="function">
    <text evidence="5 6">Cell division inhibitor that blocks the formation of polar Z ring septums. Rapidly oscillates between the poles of the cell to destabilize FtsZ filaments that have formed before they mature into polar Z rings. Prevents FtsZ polymerization.</text>
</comment>
<organism evidence="10 11">
    <name type="scientific">Agarivorans aestuarii</name>
    <dbReference type="NCBI Taxonomy" id="1563703"/>
    <lineage>
        <taxon>Bacteria</taxon>
        <taxon>Pseudomonadati</taxon>
        <taxon>Pseudomonadota</taxon>
        <taxon>Gammaproteobacteria</taxon>
        <taxon>Alteromonadales</taxon>
        <taxon>Alteromonadaceae</taxon>
        <taxon>Agarivorans</taxon>
    </lineage>
</organism>
<evidence type="ECO:0000256" key="5">
    <source>
        <dbReference type="ARBA" id="ARBA00025606"/>
    </source>
</evidence>
<dbReference type="Pfam" id="PF03775">
    <property type="entry name" value="MinC_C"/>
    <property type="match status" value="1"/>
</dbReference>
<feature type="domain" description="Septum formation inhibitor MinC N-terminal" evidence="9">
    <location>
        <begin position="6"/>
        <end position="73"/>
    </location>
</feature>
<accession>A0ABU7FZB7</accession>